<dbReference type="Pfam" id="PF20229">
    <property type="entry name" value="ChrB_N"/>
    <property type="match status" value="1"/>
</dbReference>
<reference evidence="3 4" key="1">
    <citation type="journal article" date="2023" name="FEMS Microbes">
        <title>Whole genomes of deep-sea sponge-associated bacteria exhibit high novel natural product potential.</title>
        <authorList>
            <person name="Hesketh-Best P.J."/>
            <person name="January G.G."/>
            <person name="Koch M.J."/>
            <person name="Warburton P.J."/>
            <person name="Howell K.L."/>
            <person name="Upton M."/>
        </authorList>
    </citation>
    <scope>NUCLEOTIDE SEQUENCE [LARGE SCALE GENOMIC DNA]</scope>
    <source>
        <strain evidence="3 4">PC206-O</strain>
    </source>
</reference>
<feature type="domain" description="ChrB C-terminal" evidence="1">
    <location>
        <begin position="178"/>
        <end position="310"/>
    </location>
</feature>
<dbReference type="RefSeq" id="WP_176695932.1">
    <property type="nucleotide sequence ID" value="NZ_CP114278.1"/>
</dbReference>
<gene>
    <name evidence="3" type="ORF">NJD11_16425</name>
</gene>
<proteinExistence type="predicted"/>
<protein>
    <submittedName>
        <fullName evidence="3">Chromate resistance protein</fullName>
    </submittedName>
</protein>
<dbReference type="Proteomes" id="UP001272940">
    <property type="component" value="Unassembled WGS sequence"/>
</dbReference>
<dbReference type="EMBL" id="JAMYEC010000016">
    <property type="protein sequence ID" value="MDX2336523.1"/>
    <property type="molecule type" value="Genomic_DNA"/>
</dbReference>
<dbReference type="InterPro" id="IPR046858">
    <property type="entry name" value="ChrB_N"/>
</dbReference>
<name>A0ABU4KU15_BREVE</name>
<accession>A0ABU4KU15</accession>
<sequence>MISFPGSRAPWLLLIHQLPAKPAYLRVKVWRRLQAIGATPLKNAVHALPLRDDTAALFDDLLREITEGGGEAIILEAALVGGLGDADVRALFDAVRDSDYEDLAREARTIDDGQVAREIVRLRARLAEIAAIDYFGTHGRQAAEAALADLVTRSTRHPDVSSTCQAVIATADLRQRVWITRRGIHVDRIASAWLIQRFIDPEATFKFVDGQGYEPAADELRFDMANAEFTHEGERCTFETLLVRTQLDNDTALVAIGEIIHDLDIADSRFNRPETAGLGALIAGICARTDDDNERLAEGTAALEQFYAYFSRGRKA</sequence>
<evidence type="ECO:0000259" key="2">
    <source>
        <dbReference type="Pfam" id="PF20229"/>
    </source>
</evidence>
<dbReference type="Pfam" id="PF09828">
    <property type="entry name" value="ChrB_C"/>
    <property type="match status" value="1"/>
</dbReference>
<comment type="caution">
    <text evidence="3">The sequence shown here is derived from an EMBL/GenBank/DDBJ whole genome shotgun (WGS) entry which is preliminary data.</text>
</comment>
<evidence type="ECO:0000259" key="1">
    <source>
        <dbReference type="Pfam" id="PF09828"/>
    </source>
</evidence>
<organism evidence="3 4">
    <name type="scientific">Brevundimonas vesicularis</name>
    <name type="common">Pseudomonas vesicularis</name>
    <dbReference type="NCBI Taxonomy" id="41276"/>
    <lineage>
        <taxon>Bacteria</taxon>
        <taxon>Pseudomonadati</taxon>
        <taxon>Pseudomonadota</taxon>
        <taxon>Alphaproteobacteria</taxon>
        <taxon>Caulobacterales</taxon>
        <taxon>Caulobacteraceae</taxon>
        <taxon>Brevundimonas</taxon>
    </lineage>
</organism>
<feature type="domain" description="ChrB N-terminal" evidence="2">
    <location>
        <begin position="26"/>
        <end position="129"/>
    </location>
</feature>
<dbReference type="InterPro" id="IPR018634">
    <property type="entry name" value="ChrB_C"/>
</dbReference>
<keyword evidence="4" id="KW-1185">Reference proteome</keyword>
<evidence type="ECO:0000313" key="4">
    <source>
        <dbReference type="Proteomes" id="UP001272940"/>
    </source>
</evidence>
<evidence type="ECO:0000313" key="3">
    <source>
        <dbReference type="EMBL" id="MDX2336523.1"/>
    </source>
</evidence>